<dbReference type="PANTHER" id="PTHR10067">
    <property type="entry name" value="PHOSPHATIDYLSERINE DECARBOXYLASE"/>
    <property type="match status" value="1"/>
</dbReference>
<keyword evidence="3 14" id="KW-0444">Lipid biosynthesis</keyword>
<feature type="transmembrane region" description="Helical" evidence="16">
    <location>
        <begin position="77"/>
        <end position="109"/>
    </location>
</feature>
<dbReference type="EC" id="4.1.1.65" evidence="14"/>
<evidence type="ECO:0000256" key="14">
    <source>
        <dbReference type="HAMAP-Rule" id="MF_03209"/>
    </source>
</evidence>
<evidence type="ECO:0000256" key="11">
    <source>
        <dbReference type="ARBA" id="ARBA00023239"/>
    </source>
</evidence>
<evidence type="ECO:0000256" key="12">
    <source>
        <dbReference type="ARBA" id="ARBA00023264"/>
    </source>
</evidence>
<evidence type="ECO:0000313" key="20">
    <source>
        <dbReference type="Proteomes" id="UP000605846"/>
    </source>
</evidence>
<dbReference type="Pfam" id="PF03208">
    <property type="entry name" value="PRA1"/>
    <property type="match status" value="1"/>
</dbReference>
<keyword evidence="9 14" id="KW-0865">Zymogen</keyword>
<evidence type="ECO:0000256" key="5">
    <source>
        <dbReference type="ARBA" id="ARBA00022793"/>
    </source>
</evidence>
<evidence type="ECO:0000256" key="3">
    <source>
        <dbReference type="ARBA" id="ARBA00022516"/>
    </source>
</evidence>
<keyword evidence="4 16" id="KW-0812">Transmembrane</keyword>
<reference evidence="19" key="1">
    <citation type="submission" date="2020-01" db="EMBL/GenBank/DDBJ databases">
        <title>Genome Sequencing of Three Apophysomyces-Like Fungal Strains Confirms a Novel Fungal Genus in the Mucoromycota with divergent Burkholderia-like Endosymbiotic Bacteria.</title>
        <authorList>
            <person name="Stajich J.E."/>
            <person name="Macias A.M."/>
            <person name="Carter-House D."/>
            <person name="Lovett B."/>
            <person name="Kasson L.R."/>
            <person name="Berry K."/>
            <person name="Grigoriev I."/>
            <person name="Chang Y."/>
            <person name="Spatafora J."/>
            <person name="Kasson M.T."/>
        </authorList>
    </citation>
    <scope>NUCLEOTIDE SEQUENCE</scope>
    <source>
        <strain evidence="19">NRRL A-21654</strain>
    </source>
</reference>
<evidence type="ECO:0000256" key="13">
    <source>
        <dbReference type="ARBA" id="ARBA00023317"/>
    </source>
</evidence>
<dbReference type="InterPro" id="IPR000008">
    <property type="entry name" value="C2_dom"/>
</dbReference>
<feature type="transmembrane region" description="Helical" evidence="16">
    <location>
        <begin position="129"/>
        <end position="162"/>
    </location>
</feature>
<evidence type="ECO:0000313" key="19">
    <source>
        <dbReference type="EMBL" id="KAF7721845.1"/>
    </source>
</evidence>
<dbReference type="InterPro" id="IPR035892">
    <property type="entry name" value="C2_domain_sf"/>
</dbReference>
<dbReference type="GO" id="GO:0016540">
    <property type="term" value="P:protein autoprocessing"/>
    <property type="evidence" value="ECO:0007669"/>
    <property type="project" value="UniProtKB-UniRule"/>
</dbReference>
<evidence type="ECO:0000256" key="16">
    <source>
        <dbReference type="SAM" id="Phobius"/>
    </source>
</evidence>
<sequence>MTEPLLSSNTAQHLSNAASTISNDPRFSFFHKLREERFANLRSLSDFFDKDRIKFTSSFATITQRWNYNLQYFSTNYLLIILGLAIYCVITNWFLLFSVLFIVGGFLLISRLDGPVSIGDHHISSSSLYAMYAGASIFLLLFSGATGAIFWIVGAAALIILGHAALLEPGLEGEFGADGQKRRRNRGHLARGLNPPQDPLTQQRTDRNAANNNTNNSRFRLRNWSLIQMTRRSINFSRKPTNRSLDVSSRTDLSRLALRVTVLKARHLSPGEHDSALNPYALVSCAGQRHRTHVVRKTADPEWQCTFDIPFWSDRRRKQKRWWAQGFSTSVWGKDRFGSMFLGQFQLSFEQLFGEGLMAYHDVNNQAQWHPLQTHQPTSRQRRRTYFVRRVRQVDGAEVKIKLGLVMLHENRQLSSHWIKYTWRMLLASHKIHHAWRRSASLDAKRHSRQRFRRRKRQPRSLQEAPPKETANERKMTRSRRFRPRRKEHIARFHPDVVGVTFLEISHANDLPPERNITRTGFDMDPFVVVSYGTSTFRTSVRHGPHPVWNEKLFFHVRHNESSYRLKFAVYDKDKFTGNDLVAWQEIPILEIIERSRYRHADPTSIDEDMDRHTIPLHLADQTKWKDRHPTLTIRAKFVPYDQMRKMFWMALAKTYDVEGNGALSRLEMLSMLETIGSTISEATLDKFWKEHGKDPLESLPIEELVESLERHMLAANDHPTTAIDRPSTGGEEEEYDEFKLTPVPSHEEDPPEEWLEASDEMEDQAYVTASSEDDGEEVFLDAQGVQYDGPSPVTFGANQSTEDSMAVVRRNSRDSSNEKVIRLTECPICHRPNLSKRAQMDIVTHVATCAANDWTTVDRFLMGNFLTEAYAQRQWFVKLVSKVGYGKYSLGTNNANILIQDRRTGQLVEERMSVYIRLGMRLVYKGMKTGIQSKTAQRILTNMTHRQGRKFDSPQSVREISAFIKFHQIDMSEVLQPLSTFRSFNEFFYRKLKPGARPCDAPNDPNVAVSPADCRMTAFETVGDATRLWIKGIEFSLDKLLNRSGAAFEGGSLCVFRLAPSDYHRFHAPVDGVITDIQHIAGQYYTVNPMAIRTTLDVFGENTRTVITMESERFGQVAVVCVGAMMVGSVVMTAQVGTYLNRTDEMGYFAFGGSTVVVLWQKDAIVLDQDLLVNSEKTLETLVQVGNRVGCRSRKSKE</sequence>
<evidence type="ECO:0000256" key="6">
    <source>
        <dbReference type="ARBA" id="ARBA00022989"/>
    </source>
</evidence>
<comment type="pathway">
    <text evidence="14">Phospholipid metabolism; phosphatidylethanolamine biosynthesis; phosphatidylethanolamine from CDP-diacylglycerol: step 2/2.</text>
</comment>
<comment type="catalytic activity">
    <reaction evidence="14">
        <text>a 1,2-diacyl-sn-glycero-3-phospho-L-serine + H(+) = a 1,2-diacyl-sn-glycero-3-phosphoethanolamine + CO2</text>
        <dbReference type="Rhea" id="RHEA:20828"/>
        <dbReference type="ChEBI" id="CHEBI:15378"/>
        <dbReference type="ChEBI" id="CHEBI:16526"/>
        <dbReference type="ChEBI" id="CHEBI:57262"/>
        <dbReference type="ChEBI" id="CHEBI:64612"/>
        <dbReference type="EC" id="4.1.1.65"/>
    </reaction>
</comment>
<dbReference type="UniPathway" id="UPA00558">
    <property type="reaction ID" value="UER00616"/>
</dbReference>
<feature type="region of interest" description="Disordered" evidence="15">
    <location>
        <begin position="438"/>
        <end position="485"/>
    </location>
</feature>
<dbReference type="InterPro" id="IPR003817">
    <property type="entry name" value="PS_Dcarbxylase"/>
</dbReference>
<proteinExistence type="inferred from homology"/>
<evidence type="ECO:0000259" key="17">
    <source>
        <dbReference type="PROSITE" id="PS50004"/>
    </source>
</evidence>
<dbReference type="Pfam" id="PF02666">
    <property type="entry name" value="PS_Dcarbxylase"/>
    <property type="match status" value="1"/>
</dbReference>
<keyword evidence="10 14" id="KW-0594">Phospholipid biosynthesis</keyword>
<feature type="chain" id="PRO_5035025772" description="Phosphatidylserine decarboxylase 2 beta chain" evidence="14">
    <location>
        <begin position="1"/>
        <end position="1154"/>
    </location>
</feature>
<evidence type="ECO:0000256" key="2">
    <source>
        <dbReference type="ARBA" id="ARBA00005189"/>
    </source>
</evidence>
<feature type="active site" description="Schiff-base intermediate with substrate; via pyruvic acid; for decarboxylase activity" evidence="14">
    <location>
        <position position="1155"/>
    </location>
</feature>
<name>A0A8H7ELN9_9FUNG</name>
<dbReference type="SMART" id="SM00239">
    <property type="entry name" value="C2"/>
    <property type="match status" value="2"/>
</dbReference>
<dbReference type="EMBL" id="JABAYA010000231">
    <property type="protein sequence ID" value="KAF7721845.1"/>
    <property type="molecule type" value="Genomic_DNA"/>
</dbReference>
<feature type="compositionally biased region" description="Basic and acidic residues" evidence="15">
    <location>
        <begin position="466"/>
        <end position="476"/>
    </location>
</feature>
<dbReference type="OrthoDB" id="5973539at2759"/>
<feature type="active site" description="Charge relay system; for autoendoproteolytic cleavage activity" evidence="14">
    <location>
        <position position="1155"/>
    </location>
</feature>
<feature type="site" description="Cleavage (non-hydrolytic); by autocatalysis" evidence="14">
    <location>
        <begin position="1154"/>
        <end position="1155"/>
    </location>
</feature>
<evidence type="ECO:0000256" key="15">
    <source>
        <dbReference type="SAM" id="MobiDB-lite"/>
    </source>
</evidence>
<dbReference type="InterPro" id="IPR033179">
    <property type="entry name" value="PSD_type2_pro"/>
</dbReference>
<keyword evidence="7 14" id="KW-0443">Lipid metabolism</keyword>
<feature type="active site" description="Charge relay system; for autoendoproteolytic cleavage activity" evidence="14">
    <location>
        <position position="1068"/>
    </location>
</feature>
<keyword evidence="11 14" id="KW-0456">Lyase</keyword>
<dbReference type="InterPro" id="IPR033177">
    <property type="entry name" value="PSD-B"/>
</dbReference>
<comment type="domain">
    <text evidence="14">The C2 domains have an essential, but non-catalytic function. They may facilitate interactions with other proteins and are required for lipid transport function.</text>
</comment>
<feature type="compositionally biased region" description="Basic residues" evidence="15">
    <location>
        <begin position="446"/>
        <end position="459"/>
    </location>
</feature>
<dbReference type="HAMAP" id="MF_00663">
    <property type="entry name" value="PS_decarb_PSD_B_type2"/>
    <property type="match status" value="1"/>
</dbReference>
<dbReference type="GO" id="GO:0005795">
    <property type="term" value="C:Golgi stack"/>
    <property type="evidence" value="ECO:0007669"/>
    <property type="project" value="UniProtKB-UniRule"/>
</dbReference>
<dbReference type="PANTHER" id="PTHR10067:SF17">
    <property type="entry name" value="PHOSPHATIDYLSERINE DECARBOXYLASE PROENZYME 2"/>
    <property type="match status" value="1"/>
</dbReference>
<feature type="domain" description="EF-hand" evidence="18">
    <location>
        <begin position="644"/>
        <end position="679"/>
    </location>
</feature>
<comment type="function">
    <text evidence="14">Catalyzes the formation of phosphatidylethanolamine (PtdEtn) from phosphatidylserine (PtdSer). Plays a central role in phospholipid metabolism and in the interorganelle trafficking of phosphatidylserine.</text>
</comment>
<dbReference type="SUPFAM" id="SSF49562">
    <property type="entry name" value="C2 domain (Calcium/lipid-binding domain, CaLB)"/>
    <property type="match status" value="2"/>
</dbReference>
<feature type="modified residue" description="Pyruvic acid (Ser); by autocatalysis" evidence="14">
    <location>
        <position position="1155"/>
    </location>
</feature>
<evidence type="ECO:0000256" key="1">
    <source>
        <dbReference type="ARBA" id="ARBA00004141"/>
    </source>
</evidence>
<keyword evidence="5 14" id="KW-0210">Decarboxylase</keyword>
<dbReference type="InterPro" id="IPR004895">
    <property type="entry name" value="Prenylated_rab_accept_PRA1"/>
</dbReference>
<comment type="subcellular location">
    <subcellularLocation>
        <location evidence="14">Golgi apparatus membrane</location>
        <topology evidence="14">Peripheral membrane protein</topology>
        <orientation evidence="14">Cytoplasmic side</orientation>
    </subcellularLocation>
    <subcellularLocation>
        <location evidence="14">Endosome membrane</location>
        <topology evidence="14">Peripheral membrane protein</topology>
        <orientation evidence="14">Cytoplasmic side</orientation>
    </subcellularLocation>
    <subcellularLocation>
        <location evidence="1">Membrane</location>
        <topology evidence="1">Multi-pass membrane protein</topology>
    </subcellularLocation>
</comment>
<dbReference type="AlphaFoldDB" id="A0A8H7ELN9"/>
<dbReference type="Proteomes" id="UP000605846">
    <property type="component" value="Unassembled WGS sequence"/>
</dbReference>
<comment type="PTM">
    <text evidence="14">Is synthesized initially as an inactive proenzyme. Formation of the active enzyme involves a self-maturation process in which the active site pyruvoyl group is generated from an internal serine residue via an autocatalytic post-translational modification. Two non-identical subunits are generated from the proenzyme in this reaction, and the pyruvate is formed at the N-terminus of the alpha chain, which is derived from the carboxyl end of the proenzyme. The autoendoproteolytic cleavage occurs by a canonical serine protease mechanism, in which the side chain hydroxyl group of the serine supplies its oxygen atom to form the C-terminus of the beta chain, while the remainder of the serine residue undergoes an oxidative deamination to produce ammonia and the pyruvoyl prosthetic group on the alpha chain. During this reaction, the Ser that is part of the protease active site of the proenzyme becomes the pyruvoyl prosthetic group, which constitutes an essential element of the active site of the mature decarboxylase.</text>
</comment>
<evidence type="ECO:0000256" key="9">
    <source>
        <dbReference type="ARBA" id="ARBA00023145"/>
    </source>
</evidence>
<comment type="cofactor">
    <cofactor evidence="14">
        <name>pyruvate</name>
        <dbReference type="ChEBI" id="CHEBI:15361"/>
    </cofactor>
    <text evidence="14">Binds 1 pyruvoyl group covalently per subunit.</text>
</comment>
<evidence type="ECO:0000256" key="4">
    <source>
        <dbReference type="ARBA" id="ARBA00022692"/>
    </source>
</evidence>
<dbReference type="GO" id="GO:0004609">
    <property type="term" value="F:phosphatidylserine decarboxylase activity"/>
    <property type="evidence" value="ECO:0007669"/>
    <property type="project" value="UniProtKB-UniRule"/>
</dbReference>
<keyword evidence="20" id="KW-1185">Reference proteome</keyword>
<dbReference type="PROSITE" id="PS50004">
    <property type="entry name" value="C2"/>
    <property type="match status" value="2"/>
</dbReference>
<feature type="region of interest" description="Disordered" evidence="15">
    <location>
        <begin position="184"/>
        <end position="215"/>
    </location>
</feature>
<keyword evidence="13 14" id="KW-0670">Pyruvate</keyword>
<keyword evidence="14" id="KW-0333">Golgi apparatus</keyword>
<evidence type="ECO:0000256" key="7">
    <source>
        <dbReference type="ARBA" id="ARBA00023098"/>
    </source>
</evidence>
<keyword evidence="12 14" id="KW-1208">Phospholipid metabolism</keyword>
<dbReference type="GO" id="GO:0010008">
    <property type="term" value="C:endosome membrane"/>
    <property type="evidence" value="ECO:0007669"/>
    <property type="project" value="UniProtKB-SubCell"/>
</dbReference>
<dbReference type="GO" id="GO:0000139">
    <property type="term" value="C:Golgi membrane"/>
    <property type="evidence" value="ECO:0007669"/>
    <property type="project" value="UniProtKB-SubCell"/>
</dbReference>
<evidence type="ECO:0000259" key="18">
    <source>
        <dbReference type="PROSITE" id="PS50222"/>
    </source>
</evidence>
<dbReference type="SUPFAM" id="SSF47473">
    <property type="entry name" value="EF-hand"/>
    <property type="match status" value="1"/>
</dbReference>
<keyword evidence="8 14" id="KW-0472">Membrane</keyword>
<evidence type="ECO:0000256" key="10">
    <source>
        <dbReference type="ARBA" id="ARBA00023209"/>
    </source>
</evidence>
<accession>A0A8H7ELN9</accession>
<comment type="caution">
    <text evidence="19">The sequence shown here is derived from an EMBL/GenBank/DDBJ whole genome shotgun (WGS) entry which is preliminary data.</text>
</comment>
<dbReference type="NCBIfam" id="TIGR00163">
    <property type="entry name" value="PS_decarb"/>
    <property type="match status" value="1"/>
</dbReference>
<dbReference type="InterPro" id="IPR002048">
    <property type="entry name" value="EF_hand_dom"/>
</dbReference>
<dbReference type="GO" id="GO:0005509">
    <property type="term" value="F:calcium ion binding"/>
    <property type="evidence" value="ECO:0007669"/>
    <property type="project" value="InterPro"/>
</dbReference>
<dbReference type="PROSITE" id="PS50222">
    <property type="entry name" value="EF_HAND_2"/>
    <property type="match status" value="1"/>
</dbReference>
<dbReference type="Gene3D" id="2.60.40.150">
    <property type="entry name" value="C2 domain"/>
    <property type="match status" value="2"/>
</dbReference>
<feature type="chain" id="PRO_5035025773" description="Phosphatidylserine decarboxylase 2 alpha chain" evidence="14">
    <location>
        <begin position="1155"/>
        <end position="1199"/>
    </location>
</feature>
<comment type="similarity">
    <text evidence="14">Belongs to the phosphatidylserine decarboxylase family. PSD-B subfamily. Eukaryotic type II sub-subfamily.</text>
</comment>
<dbReference type="GO" id="GO:0006646">
    <property type="term" value="P:phosphatidylethanolamine biosynthetic process"/>
    <property type="evidence" value="ECO:0007669"/>
    <property type="project" value="UniProtKB-UniRule"/>
</dbReference>
<comment type="pathway">
    <text evidence="2">Lipid metabolism.</text>
</comment>
<dbReference type="InterPro" id="IPR011992">
    <property type="entry name" value="EF-hand-dom_pair"/>
</dbReference>
<feature type="domain" description="C2" evidence="17">
    <location>
        <begin position="239"/>
        <end position="370"/>
    </location>
</feature>
<keyword evidence="14" id="KW-0967">Endosome</keyword>
<evidence type="ECO:0000256" key="8">
    <source>
        <dbReference type="ARBA" id="ARBA00023136"/>
    </source>
</evidence>
<organism evidence="19 20">
    <name type="scientific">Apophysomyces ossiformis</name>
    <dbReference type="NCBI Taxonomy" id="679940"/>
    <lineage>
        <taxon>Eukaryota</taxon>
        <taxon>Fungi</taxon>
        <taxon>Fungi incertae sedis</taxon>
        <taxon>Mucoromycota</taxon>
        <taxon>Mucoromycotina</taxon>
        <taxon>Mucoromycetes</taxon>
        <taxon>Mucorales</taxon>
        <taxon>Mucorineae</taxon>
        <taxon>Mucoraceae</taxon>
        <taxon>Apophysomyces</taxon>
    </lineage>
</organism>
<gene>
    <name evidence="14" type="primary">PSD2</name>
    <name evidence="19" type="ORF">EC973_004081</name>
</gene>
<dbReference type="Pfam" id="PF00168">
    <property type="entry name" value="C2"/>
    <property type="match status" value="2"/>
</dbReference>
<keyword evidence="6 16" id="KW-1133">Transmembrane helix</keyword>
<comment type="subunit">
    <text evidence="14">Heterodimer of a large membrane-associated beta subunit and a small pyruvoyl-containing alpha subunit.</text>
</comment>
<protein>
    <recommendedName>
        <fullName evidence="14">Phosphatidylserine decarboxylase proenzyme 2</fullName>
        <ecNumber evidence="14">4.1.1.65</ecNumber>
    </recommendedName>
    <component>
        <recommendedName>
            <fullName evidence="14">Phosphatidylserine decarboxylase 2 beta chain</fullName>
        </recommendedName>
    </component>
    <component>
        <recommendedName>
            <fullName evidence="14">Phosphatidylserine decarboxylase 2 alpha chain</fullName>
        </recommendedName>
    </component>
</protein>
<feature type="active site" description="Charge relay system; for autoendoproteolytic cleavage activity" evidence="14">
    <location>
        <position position="1014"/>
    </location>
</feature>
<feature type="domain" description="C2" evidence="17">
    <location>
        <begin position="482"/>
        <end position="602"/>
    </location>
</feature>